<dbReference type="Proteomes" id="UP000708148">
    <property type="component" value="Unassembled WGS sequence"/>
</dbReference>
<dbReference type="InterPro" id="IPR000719">
    <property type="entry name" value="Prot_kinase_dom"/>
</dbReference>
<dbReference type="PROSITE" id="PS00108">
    <property type="entry name" value="PROTEIN_KINASE_ST"/>
    <property type="match status" value="1"/>
</dbReference>
<evidence type="ECO:0000313" key="2">
    <source>
        <dbReference type="EMBL" id="CAD7702347.1"/>
    </source>
</evidence>
<evidence type="ECO:0000313" key="3">
    <source>
        <dbReference type="Proteomes" id="UP000708148"/>
    </source>
</evidence>
<dbReference type="InterPro" id="IPR008271">
    <property type="entry name" value="Ser/Thr_kinase_AS"/>
</dbReference>
<protein>
    <recommendedName>
        <fullName evidence="1">Protein kinase domain-containing protein</fullName>
    </recommendedName>
</protein>
<dbReference type="PANTHER" id="PTHR44329:SF289">
    <property type="entry name" value="SERINE_THREONINE-PROTEIN KINASE VIK"/>
    <property type="match status" value="1"/>
</dbReference>
<name>A0A8S1J3T4_9CHLO</name>
<dbReference type="OrthoDB" id="4062651at2759"/>
<dbReference type="InterPro" id="IPR051681">
    <property type="entry name" value="Ser/Thr_Kinases-Pseudokinases"/>
</dbReference>
<reference evidence="2" key="1">
    <citation type="submission" date="2020-12" db="EMBL/GenBank/DDBJ databases">
        <authorList>
            <person name="Iha C."/>
        </authorList>
    </citation>
    <scope>NUCLEOTIDE SEQUENCE</scope>
</reference>
<feature type="domain" description="Protein kinase" evidence="1">
    <location>
        <begin position="1"/>
        <end position="194"/>
    </location>
</feature>
<sequence>MTKSGWMLMELADGDLSTLLSDAALPWPTTLNLLQQGAVGLEYVHSRQPPLIHGDVKDKNFLYLKIGDAKYDVKLADFGLTTELRDWTTMSLRGVKGTPLWQAPELFNGEPPSLQSDVFSFGLIMHAAVARLPLYGTGTRQLAMIGKKAKGEPPCVVERHHCPDELRELMGRCCALDPRDRPTMKDVTECLSRLPMDWEPGQQ</sequence>
<dbReference type="EMBL" id="CAJHUC010001797">
    <property type="protein sequence ID" value="CAD7702347.1"/>
    <property type="molecule type" value="Genomic_DNA"/>
</dbReference>
<accession>A0A8S1J3T4</accession>
<dbReference type="SMART" id="SM00220">
    <property type="entry name" value="S_TKc"/>
    <property type="match status" value="1"/>
</dbReference>
<dbReference type="PROSITE" id="PS50011">
    <property type="entry name" value="PROTEIN_KINASE_DOM"/>
    <property type="match status" value="1"/>
</dbReference>
<dbReference type="Pfam" id="PF00069">
    <property type="entry name" value="Pkinase"/>
    <property type="match status" value="1"/>
</dbReference>
<dbReference type="AlphaFoldDB" id="A0A8S1J3T4"/>
<evidence type="ECO:0000259" key="1">
    <source>
        <dbReference type="PROSITE" id="PS50011"/>
    </source>
</evidence>
<dbReference type="PANTHER" id="PTHR44329">
    <property type="entry name" value="SERINE/THREONINE-PROTEIN KINASE TNNI3K-RELATED"/>
    <property type="match status" value="1"/>
</dbReference>
<gene>
    <name evidence="2" type="ORF">OSTQU699_LOCUS7704</name>
</gene>
<comment type="caution">
    <text evidence="2">The sequence shown here is derived from an EMBL/GenBank/DDBJ whole genome shotgun (WGS) entry which is preliminary data.</text>
</comment>
<keyword evidence="3" id="KW-1185">Reference proteome</keyword>
<dbReference type="GO" id="GO:0005524">
    <property type="term" value="F:ATP binding"/>
    <property type="evidence" value="ECO:0007669"/>
    <property type="project" value="InterPro"/>
</dbReference>
<proteinExistence type="predicted"/>
<dbReference type="Gene3D" id="1.10.510.10">
    <property type="entry name" value="Transferase(Phosphotransferase) domain 1"/>
    <property type="match status" value="1"/>
</dbReference>
<dbReference type="GO" id="GO:0004674">
    <property type="term" value="F:protein serine/threonine kinase activity"/>
    <property type="evidence" value="ECO:0007669"/>
    <property type="project" value="TreeGrafter"/>
</dbReference>
<dbReference type="SUPFAM" id="SSF56112">
    <property type="entry name" value="Protein kinase-like (PK-like)"/>
    <property type="match status" value="1"/>
</dbReference>
<organism evidence="2 3">
    <name type="scientific">Ostreobium quekettii</name>
    <dbReference type="NCBI Taxonomy" id="121088"/>
    <lineage>
        <taxon>Eukaryota</taxon>
        <taxon>Viridiplantae</taxon>
        <taxon>Chlorophyta</taxon>
        <taxon>core chlorophytes</taxon>
        <taxon>Ulvophyceae</taxon>
        <taxon>TCBD clade</taxon>
        <taxon>Bryopsidales</taxon>
        <taxon>Ostreobineae</taxon>
        <taxon>Ostreobiaceae</taxon>
        <taxon>Ostreobium</taxon>
    </lineage>
</organism>
<dbReference type="InterPro" id="IPR011009">
    <property type="entry name" value="Kinase-like_dom_sf"/>
</dbReference>